<feature type="region of interest" description="Disordered" evidence="2">
    <location>
        <begin position="178"/>
        <end position="212"/>
    </location>
</feature>
<feature type="region of interest" description="Disordered" evidence="2">
    <location>
        <begin position="1"/>
        <end position="22"/>
    </location>
</feature>
<gene>
    <name evidence="3" type="ORF">G3576_02155</name>
</gene>
<dbReference type="EMBL" id="JAAIKB010000001">
    <property type="protein sequence ID" value="NGM18799.1"/>
    <property type="molecule type" value="Genomic_DNA"/>
</dbReference>
<accession>A0A6M1LFE6</accession>
<dbReference type="InterPro" id="IPR007439">
    <property type="entry name" value="Chemotax_Pase_CheZ"/>
</dbReference>
<dbReference type="GO" id="GO:0050920">
    <property type="term" value="P:regulation of chemotaxis"/>
    <property type="evidence" value="ECO:0007669"/>
    <property type="project" value="InterPro"/>
</dbReference>
<dbReference type="Pfam" id="PF04344">
    <property type="entry name" value="CheZ"/>
    <property type="match status" value="1"/>
</dbReference>
<dbReference type="GO" id="GO:0003824">
    <property type="term" value="F:catalytic activity"/>
    <property type="evidence" value="ECO:0007669"/>
    <property type="project" value="InterPro"/>
</dbReference>
<evidence type="ECO:0000256" key="1">
    <source>
        <dbReference type="SAM" id="Coils"/>
    </source>
</evidence>
<name>A0A6M1LFE6_9PROT</name>
<evidence type="ECO:0000313" key="3">
    <source>
        <dbReference type="EMBL" id="NGM18799.1"/>
    </source>
</evidence>
<dbReference type="Gene3D" id="1.10.287.500">
    <property type="entry name" value="Helix hairpin bin"/>
    <property type="match status" value="1"/>
</dbReference>
<dbReference type="GO" id="GO:0009288">
    <property type="term" value="C:bacterial-type flagellum"/>
    <property type="evidence" value="ECO:0007669"/>
    <property type="project" value="InterPro"/>
</dbReference>
<evidence type="ECO:0000256" key="2">
    <source>
        <dbReference type="SAM" id="MobiDB-lite"/>
    </source>
</evidence>
<keyword evidence="1" id="KW-0175">Coiled coil</keyword>
<keyword evidence="4" id="KW-1185">Reference proteome</keyword>
<dbReference type="AlphaFoldDB" id="A0A6M1LFE6"/>
<protein>
    <submittedName>
        <fullName evidence="3">Protein phosphatase CheZ</fullName>
    </submittedName>
</protein>
<feature type="compositionally biased region" description="Basic residues" evidence="2">
    <location>
        <begin position="1"/>
        <end position="11"/>
    </location>
</feature>
<comment type="caution">
    <text evidence="3">The sequence shown here is derived from an EMBL/GenBank/DDBJ whole genome shotgun (WGS) entry which is preliminary data.</text>
</comment>
<dbReference type="Proteomes" id="UP000475385">
    <property type="component" value="Unassembled WGS sequence"/>
</dbReference>
<reference evidence="3 4" key="1">
    <citation type="submission" date="2020-03" db="EMBL/GenBank/DDBJ databases">
        <title>Roseomonas stagni sp. nov., isolated from pond water in Japan.</title>
        <authorList>
            <person name="Furuhata K."/>
            <person name="Miyamoto H."/>
            <person name="Goto K."/>
        </authorList>
    </citation>
    <scope>NUCLEOTIDE SEQUENCE [LARGE SCALE GENOMIC DNA]</scope>
    <source>
        <strain evidence="3 4">PeD5</strain>
    </source>
</reference>
<organism evidence="3 4">
    <name type="scientific">Falsiroseomonas algicola</name>
    <dbReference type="NCBI Taxonomy" id="2716930"/>
    <lineage>
        <taxon>Bacteria</taxon>
        <taxon>Pseudomonadati</taxon>
        <taxon>Pseudomonadota</taxon>
        <taxon>Alphaproteobacteria</taxon>
        <taxon>Acetobacterales</taxon>
        <taxon>Roseomonadaceae</taxon>
        <taxon>Falsiroseomonas</taxon>
    </lineage>
</organism>
<dbReference type="SUPFAM" id="SSF75708">
    <property type="entry name" value="Chemotaxis phosphatase CheZ"/>
    <property type="match status" value="1"/>
</dbReference>
<evidence type="ECO:0000313" key="4">
    <source>
        <dbReference type="Proteomes" id="UP000475385"/>
    </source>
</evidence>
<feature type="coiled-coil region" evidence="1">
    <location>
        <begin position="52"/>
        <end position="79"/>
    </location>
</feature>
<sequence>MRRRCARRSRRSWSMPDGIAPVNAGATPEEARIDAAVRAVLGSMAGDLTATEAALLAELEGLGRTVARAKEEIASLRVDDINISHIPSATDELDAIVGHTAQATNEILDCCEVLEGVAGRVGGGEAEALSGAITRIYEACSFQDITGQRIGKVVTALKAIEARVAQVTERFSAVASGHALPAAPAPKPAPAADAETEGRRLANGPQLPGAGVSQADIDKLLADFD</sequence>
<proteinExistence type="predicted"/>